<sequence length="1112" mass="127685">MNLRRLPYAICCFEETTVQGQPLLEEEIPFNVALASLKRIKRFKRASNAMEGFTIDAHASRIIEVPLLGQEDQTVEIDCASLPEDASELVEILTNEQAGKDLWTKFAREYHIRSLSNQALFILTSALNVLKDADSQCLLNANICSVYMHLVRHANWKKDNVARDQHLQNVRTYLEAANRLNPKLEANVLLHGIYRILLNPLDKDSLENSLRCFDFVLQRSEGNAFALIGKARILYSRGNFRGALKLYQRALVSSPQIQPDPRIGIGLCFWNLNMKEDAFGAWTRAKDLDQQNHFVNTYLGLYYYDLAFENVNSDRFLQYYGEALKYTQAAFKAMPSDPVASCILANYVYSKRSLDGCIKLANTVVQNSFSPSLVADGYFWMGRAYHQMQNYEKAMTCYQRARSVEDRHLLSFLGIGQIQILQNDLTSAKLTFERISEQHPKCAEALIILGCLYASESKSDFTKPRMLLDRAFNLIGSSKIPRVVDSDLYTTQARLWEKEDTRKSLSFLQRAHGFLKNAQITVHPELLNNIGVLNYHLGNFQEAKDYFSAARKENLDIGPEILLVLDFNLARCEEELGNNEVSIEIYTKLLDLQPSFADARVRLCLLQLANPQEETFKSIRQLMTTDADNLEVRAFFGWYLSKQKRRPAEDPEVRHCSQTLRHWHDDIYSLVQLGNAYMRQAREIRVQNDKDRSKHQKLYIKAVQSYDQAIKFDPKNAHAAQGIAVTFAQSRQFSKALLILGKIRESIKDVTTLINIGNCLAELKQFSRATEIFETVISIAGEDDVYGILNCLGRVWLQRGREEKRTDFLKESLKYSRMALEKNQENTSLQFNVAFVQFQLSELIYTQPENARTVEDLQFAIQELDDSVKTFSSLVTCKHPPYPPTDIEQRVKMATNTTRKRLERALQQQSEYQATVTAKLDEAKLNREKEKARRIAEEDALRKAREERERELDEERKRMQEEVLQWRKDQEKQIEEELSVASDPEDKSSGRKRKGERRKRKSSSKADKDADVVNEDDTDDDEIPLSDARNKLSKKRRKNKRVISEDYAFDESDNEQQPADSTEGQGENLFPSSPVNEPANGNYKSENELNNKNEGGLDNLFSDEENEPSPSS</sequence>
<feature type="compositionally biased region" description="Acidic residues" evidence="4">
    <location>
        <begin position="1101"/>
        <end position="1112"/>
    </location>
</feature>
<dbReference type="InterPro" id="IPR031101">
    <property type="entry name" value="Ctr9"/>
</dbReference>
<dbReference type="InterPro" id="IPR013105">
    <property type="entry name" value="TPR_2"/>
</dbReference>
<dbReference type="Pfam" id="PF07719">
    <property type="entry name" value="TPR_2"/>
    <property type="match status" value="1"/>
</dbReference>
<dbReference type="InterPro" id="IPR011990">
    <property type="entry name" value="TPR-like_helical_dom_sf"/>
</dbReference>
<keyword evidence="1" id="KW-0677">Repeat</keyword>
<dbReference type="Pfam" id="PF13432">
    <property type="entry name" value="TPR_16"/>
    <property type="match status" value="1"/>
</dbReference>
<feature type="repeat" description="TPR" evidence="3">
    <location>
        <begin position="375"/>
        <end position="408"/>
    </location>
</feature>
<dbReference type="GO" id="GO:0006355">
    <property type="term" value="P:regulation of DNA-templated transcription"/>
    <property type="evidence" value="ECO:0007669"/>
    <property type="project" value="InterPro"/>
</dbReference>
<protein>
    <submittedName>
        <fullName evidence="5">RNA polymerase II associated Paf1 complex subunit Tpr1</fullName>
    </submittedName>
</protein>
<evidence type="ECO:0000256" key="4">
    <source>
        <dbReference type="SAM" id="MobiDB-lite"/>
    </source>
</evidence>
<dbReference type="GeneID" id="80877217"/>
<feature type="region of interest" description="Disordered" evidence="4">
    <location>
        <begin position="928"/>
        <end position="958"/>
    </location>
</feature>
<evidence type="ECO:0000256" key="2">
    <source>
        <dbReference type="ARBA" id="ARBA00022803"/>
    </source>
</evidence>
<evidence type="ECO:0000313" key="5">
    <source>
        <dbReference type="EMBL" id="WBW74402.1"/>
    </source>
</evidence>
<reference evidence="5 6" key="1">
    <citation type="journal article" date="2023" name="G3 (Bethesda)">
        <title>A high-quality reference genome for the fission yeast Schizosaccharomyces osmophilus.</title>
        <authorList>
            <person name="Jia G.S."/>
            <person name="Zhang W.C."/>
            <person name="Liang Y."/>
            <person name="Liu X.H."/>
            <person name="Rhind N."/>
            <person name="Pidoux A."/>
            <person name="Brysch-Herzberg M."/>
            <person name="Du L.L."/>
        </authorList>
    </citation>
    <scope>NUCLEOTIDE SEQUENCE [LARGE SCALE GENOMIC DNA]</scope>
    <source>
        <strain evidence="5 6">CBS 15793</strain>
    </source>
</reference>
<dbReference type="PANTHER" id="PTHR14027">
    <property type="entry name" value="RNA POLYMERASE-ASSOCIATED PROTEIN CTR9"/>
    <property type="match status" value="1"/>
</dbReference>
<dbReference type="SUPFAM" id="SSF48452">
    <property type="entry name" value="TPR-like"/>
    <property type="match status" value="3"/>
</dbReference>
<dbReference type="RefSeq" id="XP_056038645.1">
    <property type="nucleotide sequence ID" value="XM_056182528.1"/>
</dbReference>
<dbReference type="PANTHER" id="PTHR14027:SF2">
    <property type="entry name" value="RNA POLYMERASE-ASSOCIATED PROTEIN CTR9 HOMOLOG"/>
    <property type="match status" value="1"/>
</dbReference>
<dbReference type="InterPro" id="IPR019734">
    <property type="entry name" value="TPR_rpt"/>
</dbReference>
<dbReference type="SMART" id="SM00028">
    <property type="entry name" value="TPR"/>
    <property type="match status" value="9"/>
</dbReference>
<gene>
    <name evidence="5" type="primary">tpr1</name>
    <name evidence="5" type="ORF">SOMG_03739</name>
</gene>
<organism evidence="5 6">
    <name type="scientific">Schizosaccharomyces osmophilus</name>
    <dbReference type="NCBI Taxonomy" id="2545709"/>
    <lineage>
        <taxon>Eukaryota</taxon>
        <taxon>Fungi</taxon>
        <taxon>Dikarya</taxon>
        <taxon>Ascomycota</taxon>
        <taxon>Taphrinomycotina</taxon>
        <taxon>Schizosaccharomycetes</taxon>
        <taxon>Schizosaccharomycetales</taxon>
        <taxon>Schizosaccharomycetaceae</taxon>
        <taxon>Schizosaccharomyces</taxon>
    </lineage>
</organism>
<feature type="compositionally biased region" description="Basic residues" evidence="4">
    <location>
        <begin position="990"/>
        <end position="1003"/>
    </location>
</feature>
<name>A0AAF0AX39_9SCHI</name>
<evidence type="ECO:0000313" key="6">
    <source>
        <dbReference type="Proteomes" id="UP001212411"/>
    </source>
</evidence>
<feature type="compositionally biased region" description="Acidic residues" evidence="4">
    <location>
        <begin position="1012"/>
        <end position="1024"/>
    </location>
</feature>
<dbReference type="Gene3D" id="1.25.40.10">
    <property type="entry name" value="Tetratricopeptide repeat domain"/>
    <property type="match status" value="3"/>
</dbReference>
<proteinExistence type="predicted"/>
<dbReference type="PROSITE" id="PS50005">
    <property type="entry name" value="TPR"/>
    <property type="match status" value="1"/>
</dbReference>
<evidence type="ECO:0000256" key="1">
    <source>
        <dbReference type="ARBA" id="ARBA00022737"/>
    </source>
</evidence>
<feature type="compositionally biased region" description="Polar residues" evidence="4">
    <location>
        <begin position="1055"/>
        <end position="1075"/>
    </location>
</feature>
<dbReference type="Pfam" id="PF13181">
    <property type="entry name" value="TPR_8"/>
    <property type="match status" value="1"/>
</dbReference>
<dbReference type="GO" id="GO:0006368">
    <property type="term" value="P:transcription elongation by RNA polymerase II"/>
    <property type="evidence" value="ECO:0007669"/>
    <property type="project" value="TreeGrafter"/>
</dbReference>
<dbReference type="GO" id="GO:0000993">
    <property type="term" value="F:RNA polymerase II complex binding"/>
    <property type="evidence" value="ECO:0007669"/>
    <property type="project" value="TreeGrafter"/>
</dbReference>
<dbReference type="GO" id="GO:0016593">
    <property type="term" value="C:Cdc73/Paf1 complex"/>
    <property type="evidence" value="ECO:0007669"/>
    <property type="project" value="TreeGrafter"/>
</dbReference>
<dbReference type="AlphaFoldDB" id="A0AAF0AX39"/>
<feature type="compositionally biased region" description="Basic residues" evidence="4">
    <location>
        <begin position="1031"/>
        <end position="1041"/>
    </location>
</feature>
<keyword evidence="2 3" id="KW-0802">TPR repeat</keyword>
<evidence type="ECO:0000256" key="3">
    <source>
        <dbReference type="PROSITE-ProRule" id="PRU00339"/>
    </source>
</evidence>
<dbReference type="KEGG" id="som:SOMG_03739"/>
<accession>A0AAF0AX39</accession>
<dbReference type="EMBL" id="CP115612">
    <property type="protein sequence ID" value="WBW74402.1"/>
    <property type="molecule type" value="Genomic_DNA"/>
</dbReference>
<feature type="region of interest" description="Disordered" evidence="4">
    <location>
        <begin position="974"/>
        <end position="1112"/>
    </location>
</feature>
<keyword evidence="6" id="KW-1185">Reference proteome</keyword>
<dbReference type="Proteomes" id="UP001212411">
    <property type="component" value="Chromosome 2"/>
</dbReference>